<evidence type="ECO:0000313" key="3">
    <source>
        <dbReference type="Proteomes" id="UP000462014"/>
    </source>
</evidence>
<keyword evidence="1" id="KW-0472">Membrane</keyword>
<name>A0A7K1SWQ0_9SPHI</name>
<accession>A0A7K1SWQ0</accession>
<reference evidence="2 3" key="1">
    <citation type="submission" date="2019-12" db="EMBL/GenBank/DDBJ databases">
        <title>Mucilaginibacter sp. HMF7410 genome sequencing and assembly.</title>
        <authorList>
            <person name="Kang H."/>
            <person name="Cha I."/>
            <person name="Kim H."/>
            <person name="Joh K."/>
        </authorList>
    </citation>
    <scope>NUCLEOTIDE SEQUENCE [LARGE SCALE GENOMIC DNA]</scope>
    <source>
        <strain evidence="2 3">HMF7410</strain>
    </source>
</reference>
<dbReference type="EMBL" id="WPIK01000007">
    <property type="protein sequence ID" value="MVN21746.1"/>
    <property type="molecule type" value="Genomic_DNA"/>
</dbReference>
<feature type="transmembrane region" description="Helical" evidence="1">
    <location>
        <begin position="37"/>
        <end position="60"/>
    </location>
</feature>
<protein>
    <submittedName>
        <fullName evidence="2">Uncharacterized protein</fullName>
    </submittedName>
</protein>
<organism evidence="2 3">
    <name type="scientific">Mucilaginibacter arboris</name>
    <dbReference type="NCBI Taxonomy" id="2682090"/>
    <lineage>
        <taxon>Bacteria</taxon>
        <taxon>Pseudomonadati</taxon>
        <taxon>Bacteroidota</taxon>
        <taxon>Sphingobacteriia</taxon>
        <taxon>Sphingobacteriales</taxon>
        <taxon>Sphingobacteriaceae</taxon>
        <taxon>Mucilaginibacter</taxon>
    </lineage>
</organism>
<dbReference type="AlphaFoldDB" id="A0A7K1SWQ0"/>
<evidence type="ECO:0000313" key="2">
    <source>
        <dbReference type="EMBL" id="MVN21746.1"/>
    </source>
</evidence>
<sequence length="70" mass="7182">MKTLGLLVGFIGILILACTVILTPAHSFNPADSNNGVSANAAIFFGGLIVFGAGVVMYANSIEKKAQGKK</sequence>
<comment type="caution">
    <text evidence="2">The sequence shown here is derived from an EMBL/GenBank/DDBJ whole genome shotgun (WGS) entry which is preliminary data.</text>
</comment>
<dbReference type="Proteomes" id="UP000462014">
    <property type="component" value="Unassembled WGS sequence"/>
</dbReference>
<keyword evidence="1" id="KW-0812">Transmembrane</keyword>
<evidence type="ECO:0000256" key="1">
    <source>
        <dbReference type="SAM" id="Phobius"/>
    </source>
</evidence>
<keyword evidence="3" id="KW-1185">Reference proteome</keyword>
<proteinExistence type="predicted"/>
<gene>
    <name evidence="2" type="ORF">GO621_09375</name>
</gene>
<keyword evidence="1" id="KW-1133">Transmembrane helix</keyword>
<dbReference type="RefSeq" id="WP_157566340.1">
    <property type="nucleotide sequence ID" value="NZ_WPIK01000007.1"/>
</dbReference>
<dbReference type="PROSITE" id="PS51257">
    <property type="entry name" value="PROKAR_LIPOPROTEIN"/>
    <property type="match status" value="1"/>
</dbReference>